<evidence type="ECO:0000313" key="4">
    <source>
        <dbReference type="Proteomes" id="UP000799439"/>
    </source>
</evidence>
<keyword evidence="1" id="KW-0812">Transmembrane</keyword>
<name>A0A9P4JBI6_9PEZI</name>
<dbReference type="Proteomes" id="UP000799439">
    <property type="component" value="Unassembled WGS sequence"/>
</dbReference>
<keyword evidence="1" id="KW-0472">Membrane</keyword>
<dbReference type="InterPro" id="IPR053092">
    <property type="entry name" value="Mitochondrial_unc_protein"/>
</dbReference>
<gene>
    <name evidence="3" type="ORF">K461DRAFT_81875</name>
</gene>
<feature type="transmembrane region" description="Helical" evidence="1">
    <location>
        <begin position="84"/>
        <end position="102"/>
    </location>
</feature>
<sequence>MSSPEAAKAKLKELQANETLSEALRREKGELLSEGDCLSCRVMGSAAFIGLGGYSYWSGHRELSRRQNEILRSTSKIGMPARRMGVTFTSAVLVGLGLYRFFA</sequence>
<dbReference type="OrthoDB" id="6604875at2759"/>
<reference evidence="3" key="1">
    <citation type="journal article" date="2020" name="Stud. Mycol.">
        <title>101 Dothideomycetes genomes: a test case for predicting lifestyles and emergence of pathogens.</title>
        <authorList>
            <person name="Haridas S."/>
            <person name="Albert R."/>
            <person name="Binder M."/>
            <person name="Bloem J."/>
            <person name="Labutti K."/>
            <person name="Salamov A."/>
            <person name="Andreopoulos B."/>
            <person name="Baker S."/>
            <person name="Barry K."/>
            <person name="Bills G."/>
            <person name="Bluhm B."/>
            <person name="Cannon C."/>
            <person name="Castanera R."/>
            <person name="Culley D."/>
            <person name="Daum C."/>
            <person name="Ezra D."/>
            <person name="Gonzalez J."/>
            <person name="Henrissat B."/>
            <person name="Kuo A."/>
            <person name="Liang C."/>
            <person name="Lipzen A."/>
            <person name="Lutzoni F."/>
            <person name="Magnuson J."/>
            <person name="Mondo S."/>
            <person name="Nolan M."/>
            <person name="Ohm R."/>
            <person name="Pangilinan J."/>
            <person name="Park H.-J."/>
            <person name="Ramirez L."/>
            <person name="Alfaro M."/>
            <person name="Sun H."/>
            <person name="Tritt A."/>
            <person name="Yoshinaga Y."/>
            <person name="Zwiers L.-H."/>
            <person name="Turgeon B."/>
            <person name="Goodwin S."/>
            <person name="Spatafora J."/>
            <person name="Crous P."/>
            <person name="Grigoriev I."/>
        </authorList>
    </citation>
    <scope>NUCLEOTIDE SEQUENCE</scope>
    <source>
        <strain evidence="3">CBS 260.36</strain>
    </source>
</reference>
<protein>
    <recommendedName>
        <fullName evidence="2">Distal membrane-arm assembly complex protein 1-like domain-containing protein</fullName>
    </recommendedName>
</protein>
<organism evidence="3 4">
    <name type="scientific">Myriangium duriaei CBS 260.36</name>
    <dbReference type="NCBI Taxonomy" id="1168546"/>
    <lineage>
        <taxon>Eukaryota</taxon>
        <taxon>Fungi</taxon>
        <taxon>Dikarya</taxon>
        <taxon>Ascomycota</taxon>
        <taxon>Pezizomycotina</taxon>
        <taxon>Dothideomycetes</taxon>
        <taxon>Dothideomycetidae</taxon>
        <taxon>Myriangiales</taxon>
        <taxon>Myriangiaceae</taxon>
        <taxon>Myriangium</taxon>
    </lineage>
</organism>
<proteinExistence type="predicted"/>
<feature type="domain" description="Distal membrane-arm assembly complex protein 1-like" evidence="2">
    <location>
        <begin position="36"/>
        <end position="74"/>
    </location>
</feature>
<dbReference type="Pfam" id="PF15055">
    <property type="entry name" value="DMAC1_Dmo2"/>
    <property type="match status" value="1"/>
</dbReference>
<evidence type="ECO:0000313" key="3">
    <source>
        <dbReference type="EMBL" id="KAF2155824.1"/>
    </source>
</evidence>
<dbReference type="AlphaFoldDB" id="A0A9P4JBI6"/>
<accession>A0A9P4JBI6</accession>
<evidence type="ECO:0000259" key="2">
    <source>
        <dbReference type="Pfam" id="PF15055"/>
    </source>
</evidence>
<comment type="caution">
    <text evidence="3">The sequence shown here is derived from an EMBL/GenBank/DDBJ whole genome shotgun (WGS) entry which is preliminary data.</text>
</comment>
<evidence type="ECO:0000256" key="1">
    <source>
        <dbReference type="SAM" id="Phobius"/>
    </source>
</evidence>
<dbReference type="EMBL" id="ML996082">
    <property type="protein sequence ID" value="KAF2155824.1"/>
    <property type="molecule type" value="Genomic_DNA"/>
</dbReference>
<dbReference type="PANTHER" id="PTHR28048:SF1">
    <property type="entry name" value="ACR195WP"/>
    <property type="match status" value="1"/>
</dbReference>
<dbReference type="PANTHER" id="PTHR28048">
    <property type="entry name" value="ACR195WP"/>
    <property type="match status" value="1"/>
</dbReference>
<dbReference type="InterPro" id="IPR028036">
    <property type="entry name" value="DMAC1-like_dom"/>
</dbReference>
<keyword evidence="1" id="KW-1133">Transmembrane helix</keyword>
<keyword evidence="4" id="KW-1185">Reference proteome</keyword>